<dbReference type="SUPFAM" id="SSF55035">
    <property type="entry name" value="NAD-binding domain of HMG-CoA reductase"/>
    <property type="match status" value="1"/>
</dbReference>
<evidence type="ECO:0000256" key="1">
    <source>
        <dbReference type="ARBA" id="ARBA00007661"/>
    </source>
</evidence>
<dbReference type="GO" id="GO:0140643">
    <property type="term" value="F:hydroxymethylglutaryl-CoA reductase (NADH) activity"/>
    <property type="evidence" value="ECO:0007669"/>
    <property type="project" value="UniProtKB-EC"/>
</dbReference>
<dbReference type="PANTHER" id="PTHR10572:SF24">
    <property type="entry name" value="3-HYDROXY-3-METHYLGLUTARYL-COENZYME A REDUCTASE"/>
    <property type="match status" value="1"/>
</dbReference>
<dbReference type="InterPro" id="IPR009023">
    <property type="entry name" value="HMG_CoA_Rdtase_NAD(P)-bd_sf"/>
</dbReference>
<evidence type="ECO:0000313" key="4">
    <source>
        <dbReference type="EMBL" id="NYV27905.1"/>
    </source>
</evidence>
<dbReference type="GO" id="GO:0004420">
    <property type="term" value="F:hydroxymethylglutaryl-CoA reductase (NADPH) activity"/>
    <property type="evidence" value="ECO:0007669"/>
    <property type="project" value="InterPro"/>
</dbReference>
<dbReference type="InterPro" id="IPR023074">
    <property type="entry name" value="HMG_CoA_Rdtase_cat_sf"/>
</dbReference>
<dbReference type="EC" id="1.1.1.88" evidence="3"/>
<keyword evidence="5" id="KW-1185">Reference proteome</keyword>
<comment type="similarity">
    <text evidence="1 3">Belongs to the HMG-CoA reductase family.</text>
</comment>
<dbReference type="InterPro" id="IPR004553">
    <property type="entry name" value="HMG_CoA_Rdtase_bac-typ"/>
</dbReference>
<comment type="pathway">
    <text evidence="3">Metabolic intermediate metabolism; (R)-mevalonate degradation; (S)-3-hydroxy-3-methylglutaryl-CoA from (R)-mevalonate: step 1/1.</text>
</comment>
<comment type="caution">
    <text evidence="4">The sequence shown here is derived from an EMBL/GenBank/DDBJ whole genome shotgun (WGS) entry which is preliminary data.</text>
</comment>
<evidence type="ECO:0000313" key="5">
    <source>
        <dbReference type="Proteomes" id="UP000526184"/>
    </source>
</evidence>
<dbReference type="PANTHER" id="PTHR10572">
    <property type="entry name" value="3-HYDROXY-3-METHYLGLUTARYL-COENZYME A REDUCTASE"/>
    <property type="match status" value="1"/>
</dbReference>
<dbReference type="Gene3D" id="3.90.770.10">
    <property type="entry name" value="3-hydroxy-3-methylglutaryl-coenzyme A Reductase, Chain A, domain 2"/>
    <property type="match status" value="2"/>
</dbReference>
<dbReference type="InterPro" id="IPR002202">
    <property type="entry name" value="HMG_CoA_Rdtase"/>
</dbReference>
<dbReference type="UniPathway" id="UPA00257">
    <property type="reaction ID" value="UER00367"/>
</dbReference>
<dbReference type="RefSeq" id="WP_180135989.1">
    <property type="nucleotide sequence ID" value="NZ_JABMKT010000015.1"/>
</dbReference>
<proteinExistence type="inferred from homology"/>
<evidence type="ECO:0000256" key="2">
    <source>
        <dbReference type="ARBA" id="ARBA00023002"/>
    </source>
</evidence>
<keyword evidence="3" id="KW-0520">NAD</keyword>
<dbReference type="InterPro" id="IPR023076">
    <property type="entry name" value="HMG_CoA_Rdtase_CS"/>
</dbReference>
<dbReference type="SUPFAM" id="SSF56542">
    <property type="entry name" value="Substrate-binding domain of HMG-CoA reductase"/>
    <property type="match status" value="1"/>
</dbReference>
<organism evidence="4 5">
    <name type="scientific">Streptobacillus felis</name>
    <dbReference type="NCBI Taxonomy" id="1384509"/>
    <lineage>
        <taxon>Bacteria</taxon>
        <taxon>Fusobacteriati</taxon>
        <taxon>Fusobacteriota</taxon>
        <taxon>Fusobacteriia</taxon>
        <taxon>Fusobacteriales</taxon>
        <taxon>Leptotrichiaceae</taxon>
        <taxon>Streptobacillus</taxon>
    </lineage>
</organism>
<dbReference type="Pfam" id="PF00368">
    <property type="entry name" value="HMG-CoA_red"/>
    <property type="match status" value="1"/>
</dbReference>
<keyword evidence="2 3" id="KW-0560">Oxidoreductase</keyword>
<dbReference type="EMBL" id="JABMKT010000015">
    <property type="protein sequence ID" value="NYV27905.1"/>
    <property type="molecule type" value="Genomic_DNA"/>
</dbReference>
<dbReference type="NCBIfam" id="TIGR00532">
    <property type="entry name" value="HMG_CoA_R_NAD"/>
    <property type="match status" value="1"/>
</dbReference>
<sequence>MWKDSYKKSRKDRIKLLKENGNISDENFNNLMDSKVLTNEIADKFIENQIGIYGIPLGIATNFLINNKEYVIPFAIEEPSVIAAACNAAKIIKANGGFSAKIDERLIIGQIAIYDILDFEKAKNDILKEKTQLLEIANNSQPNIVNLGGGARDIKIEKKGEFLIIYLYVDAKDAMGANTVNTMLETISPIIIEICRGVKLMSIISNYSTSCMVKAECSIEIEESVGKRIEKAIEFANVDTYRAVTNNKGIFNGIDAIALATGNDWRAIEAGLHAYASKDGRYKSLTTWKCIDGRLHGSIEIPLAIASFGGSVNLHPTSKISLEILGNPTAKELAEITACVGLAQNFAALKALVTVGIQKGHMKLQLKSFGVYLGLSNEKIKKLEKLFENETHITLDKVNEKIKDID</sequence>
<reference evidence="4 5" key="1">
    <citation type="submission" date="2020-05" db="EMBL/GenBank/DDBJ databases">
        <title>Streptobacillus felis strain LHL191014123.</title>
        <authorList>
            <person name="Fawzy A."/>
            <person name="Rau J."/>
            <person name="Risse K."/>
            <person name="Schauerte N."/>
            <person name="Geiger C."/>
            <person name="Blom J."/>
            <person name="Imirzalioglu C."/>
            <person name="Falgenhauer J."/>
            <person name="Bach A."/>
            <person name="Herden C."/>
            <person name="Eisenberg T."/>
        </authorList>
    </citation>
    <scope>NUCLEOTIDE SEQUENCE [LARGE SCALE GENOMIC DNA]</scope>
    <source>
        <strain evidence="4 5">LHL191014123</strain>
    </source>
</reference>
<dbReference type="GO" id="GO:0015936">
    <property type="term" value="P:coenzyme A metabolic process"/>
    <property type="evidence" value="ECO:0007669"/>
    <property type="project" value="InterPro"/>
</dbReference>
<protein>
    <recommendedName>
        <fullName evidence="3">3-hydroxy-3-methylglutaryl coenzyme A reductase</fullName>
        <shortName evidence="3">HMG-CoA reductase</shortName>
        <ecNumber evidence="3">1.1.1.88</ecNumber>
    </recommendedName>
</protein>
<gene>
    <name evidence="4" type="ORF">HP397_03595</name>
</gene>
<dbReference type="CDD" id="cd00644">
    <property type="entry name" value="HMG-CoA_reductase_classII"/>
    <property type="match status" value="1"/>
</dbReference>
<dbReference type="AlphaFoldDB" id="A0A7Z0TAD6"/>
<evidence type="ECO:0000256" key="3">
    <source>
        <dbReference type="RuleBase" id="RU361219"/>
    </source>
</evidence>
<dbReference type="InterPro" id="IPR009029">
    <property type="entry name" value="HMG_CoA_Rdtase_sub-bd_dom_sf"/>
</dbReference>
<dbReference type="PROSITE" id="PS50065">
    <property type="entry name" value="HMG_COA_REDUCTASE_4"/>
    <property type="match status" value="1"/>
</dbReference>
<dbReference type="Gene3D" id="1.10.8.660">
    <property type="match status" value="1"/>
</dbReference>
<name>A0A7Z0TAD6_9FUSO</name>
<dbReference type="PROSITE" id="PS01192">
    <property type="entry name" value="HMG_COA_REDUCTASE_3"/>
    <property type="match status" value="1"/>
</dbReference>
<accession>A0A7Z0TAD6</accession>
<dbReference type="Proteomes" id="UP000526184">
    <property type="component" value="Unassembled WGS sequence"/>
</dbReference>
<comment type="catalytic activity">
    <reaction evidence="3">
        <text>(R)-mevalonate + 2 NAD(+) + CoA = (3S)-3-hydroxy-3-methylglutaryl-CoA + 2 NADH + 2 H(+)</text>
        <dbReference type="Rhea" id="RHEA:14833"/>
        <dbReference type="ChEBI" id="CHEBI:15378"/>
        <dbReference type="ChEBI" id="CHEBI:36464"/>
        <dbReference type="ChEBI" id="CHEBI:43074"/>
        <dbReference type="ChEBI" id="CHEBI:57287"/>
        <dbReference type="ChEBI" id="CHEBI:57540"/>
        <dbReference type="ChEBI" id="CHEBI:57945"/>
        <dbReference type="EC" id="1.1.1.88"/>
    </reaction>
</comment>